<organism evidence="2">
    <name type="scientific">marine sediment metagenome</name>
    <dbReference type="NCBI Taxonomy" id="412755"/>
    <lineage>
        <taxon>unclassified sequences</taxon>
        <taxon>metagenomes</taxon>
        <taxon>ecological metagenomes</taxon>
    </lineage>
</organism>
<evidence type="ECO:0000313" key="2">
    <source>
        <dbReference type="EMBL" id="KKL79326.1"/>
    </source>
</evidence>
<proteinExistence type="predicted"/>
<sequence>MRTRPRSAGNGETRPGSSPSESIFAPLLNRPVLPPSLQLEGIGLEHSCPSMAAREGLVRSFERGGCPRVIVATVAALTTLAPAIPAITTIHPVATGCQAPR</sequence>
<protein>
    <submittedName>
        <fullName evidence="2">Uncharacterized protein</fullName>
    </submittedName>
</protein>
<comment type="caution">
    <text evidence="2">The sequence shown here is derived from an EMBL/GenBank/DDBJ whole genome shotgun (WGS) entry which is preliminary data.</text>
</comment>
<dbReference type="AlphaFoldDB" id="A0A0F9FLF7"/>
<feature type="region of interest" description="Disordered" evidence="1">
    <location>
        <begin position="1"/>
        <end position="24"/>
    </location>
</feature>
<reference evidence="2" key="1">
    <citation type="journal article" date="2015" name="Nature">
        <title>Complex archaea that bridge the gap between prokaryotes and eukaryotes.</title>
        <authorList>
            <person name="Spang A."/>
            <person name="Saw J.H."/>
            <person name="Jorgensen S.L."/>
            <person name="Zaremba-Niedzwiedzka K."/>
            <person name="Martijn J."/>
            <person name="Lind A.E."/>
            <person name="van Eijk R."/>
            <person name="Schleper C."/>
            <person name="Guy L."/>
            <person name="Ettema T.J."/>
        </authorList>
    </citation>
    <scope>NUCLEOTIDE SEQUENCE</scope>
</reference>
<name>A0A0F9FLF7_9ZZZZ</name>
<accession>A0A0F9FLF7</accession>
<dbReference type="EMBL" id="LAZR01023203">
    <property type="protein sequence ID" value="KKL79326.1"/>
    <property type="molecule type" value="Genomic_DNA"/>
</dbReference>
<gene>
    <name evidence="2" type="ORF">LCGC14_2015910</name>
</gene>
<evidence type="ECO:0000256" key="1">
    <source>
        <dbReference type="SAM" id="MobiDB-lite"/>
    </source>
</evidence>